<dbReference type="AlphaFoldDB" id="E3FUF8"/>
<dbReference type="EMBL" id="CP002271">
    <property type="protein sequence ID" value="ADO74656.1"/>
    <property type="molecule type" value="Genomic_DNA"/>
</dbReference>
<gene>
    <name evidence="1" type="ordered locus">STAUR_6900</name>
</gene>
<evidence type="ECO:0000313" key="2">
    <source>
        <dbReference type="Proteomes" id="UP000001351"/>
    </source>
</evidence>
<name>E3FUF8_STIAD</name>
<protein>
    <submittedName>
        <fullName evidence="1">Uncharacterized protein</fullName>
    </submittedName>
</protein>
<accession>E3FUF8</accession>
<dbReference type="STRING" id="378806.STAUR_6900"/>
<dbReference type="HOGENOM" id="CLU_1250006_0_0_7"/>
<dbReference type="Proteomes" id="UP000001351">
    <property type="component" value="Chromosome"/>
</dbReference>
<evidence type="ECO:0000313" key="1">
    <source>
        <dbReference type="EMBL" id="ADO74656.1"/>
    </source>
</evidence>
<sequence>MYIGETRVERLACFIEGYHACLQANGSESDEYERFMEWLRDIKQEASGKEWPAKYRLDCHGDHEQAIRKYLDLVAEFASMEKVSAALQTGDAETPARSQAGTLDVLCRVRQEMIQGQLAVPLSEASAECFETFVEGCHACMLANGFADEEYGHFFEWLRDVKKEMPGEGWPAKFLRDCYGDHVQAIRRYLDFVAEFRNLSRIARLERE</sequence>
<dbReference type="KEGG" id="sur:STAUR_6900"/>
<dbReference type="RefSeq" id="WP_013377547.1">
    <property type="nucleotide sequence ID" value="NC_014623.1"/>
</dbReference>
<keyword evidence="2" id="KW-1185">Reference proteome</keyword>
<organism evidence="1 2">
    <name type="scientific">Stigmatella aurantiaca (strain DW4/3-1)</name>
    <dbReference type="NCBI Taxonomy" id="378806"/>
    <lineage>
        <taxon>Bacteria</taxon>
        <taxon>Pseudomonadati</taxon>
        <taxon>Myxococcota</taxon>
        <taxon>Myxococcia</taxon>
        <taxon>Myxococcales</taxon>
        <taxon>Cystobacterineae</taxon>
        <taxon>Archangiaceae</taxon>
        <taxon>Stigmatella</taxon>
    </lineage>
</organism>
<proteinExistence type="predicted"/>
<reference evidence="1 2" key="1">
    <citation type="journal article" date="2011" name="Mol. Biol. Evol.">
        <title>Comparative genomic analysis of fruiting body formation in Myxococcales.</title>
        <authorList>
            <person name="Huntley S."/>
            <person name="Hamann N."/>
            <person name="Wegener-Feldbrugge S."/>
            <person name="Treuner-Lange A."/>
            <person name="Kube M."/>
            <person name="Reinhardt R."/>
            <person name="Klages S."/>
            <person name="Muller R."/>
            <person name="Ronning C.M."/>
            <person name="Nierman W.C."/>
            <person name="Sogaard-Andersen L."/>
        </authorList>
    </citation>
    <scope>NUCLEOTIDE SEQUENCE [LARGE SCALE GENOMIC DNA]</scope>
    <source>
        <strain evidence="1 2">DW4/3-1</strain>
    </source>
</reference>